<feature type="compositionally biased region" description="Low complexity" evidence="4">
    <location>
        <begin position="541"/>
        <end position="551"/>
    </location>
</feature>
<evidence type="ECO:0000256" key="2">
    <source>
        <dbReference type="ARBA" id="ARBA00022553"/>
    </source>
</evidence>
<reference evidence="6 7" key="1">
    <citation type="submission" date="2019-07" db="EMBL/GenBank/DDBJ databases">
        <title>Chromosome genome assembly for large yellow croaker.</title>
        <authorList>
            <person name="Xiao S."/>
        </authorList>
    </citation>
    <scope>NUCLEOTIDE SEQUENCE [LARGE SCALE GENOMIC DNA]</scope>
    <source>
        <strain evidence="6">JMULYC20181020</strain>
        <tissue evidence="6">Muscle</tissue>
    </source>
</reference>
<dbReference type="InterPro" id="IPR003131">
    <property type="entry name" value="T1-type_BTB"/>
</dbReference>
<dbReference type="InterPro" id="IPR011333">
    <property type="entry name" value="SKP1/BTB/POZ_sf"/>
</dbReference>
<dbReference type="EMBL" id="REGW02000007">
    <property type="protein sequence ID" value="KAE8293856.1"/>
    <property type="molecule type" value="Genomic_DNA"/>
</dbReference>
<evidence type="ECO:0000256" key="1">
    <source>
        <dbReference type="ARBA" id="ARBA00022499"/>
    </source>
</evidence>
<protein>
    <submittedName>
        <fullName evidence="6">BTB/POZ domain-containing protein KCTD1</fullName>
    </submittedName>
</protein>
<feature type="compositionally biased region" description="Basic and acidic residues" evidence="4">
    <location>
        <begin position="1"/>
        <end position="20"/>
    </location>
</feature>
<dbReference type="FunFam" id="3.30.710.10:FF:000003">
    <property type="entry name" value="BTB/POZ domain-containing protein KCTD6 isoform X2"/>
    <property type="match status" value="1"/>
</dbReference>
<feature type="compositionally biased region" description="Acidic residues" evidence="4">
    <location>
        <begin position="21"/>
        <end position="54"/>
    </location>
</feature>
<proteinExistence type="predicted"/>
<evidence type="ECO:0000313" key="7">
    <source>
        <dbReference type="Proteomes" id="UP000424527"/>
    </source>
</evidence>
<comment type="caution">
    <text evidence="6">The sequence shown here is derived from an EMBL/GenBank/DDBJ whole genome shotgun (WGS) entry which is preliminary data.</text>
</comment>
<feature type="compositionally biased region" description="Low complexity" evidence="4">
    <location>
        <begin position="464"/>
        <end position="476"/>
    </location>
</feature>
<dbReference type="Gene3D" id="3.30.710.10">
    <property type="entry name" value="Potassium Channel Kv1.1, Chain A"/>
    <property type="match status" value="1"/>
</dbReference>
<dbReference type="CDD" id="cd18387">
    <property type="entry name" value="BTB_POZ_KCTD1"/>
    <property type="match status" value="1"/>
</dbReference>
<evidence type="ECO:0000259" key="5">
    <source>
        <dbReference type="SMART" id="SM00225"/>
    </source>
</evidence>
<dbReference type="InterPro" id="IPR000210">
    <property type="entry name" value="BTB/POZ_dom"/>
</dbReference>
<keyword evidence="1" id="KW-1017">Isopeptide bond</keyword>
<keyword evidence="3" id="KW-0832">Ubl conjugation</keyword>
<feature type="region of interest" description="Disordered" evidence="4">
    <location>
        <begin position="78"/>
        <end position="97"/>
    </location>
</feature>
<dbReference type="GO" id="GO:0060037">
    <property type="term" value="P:pharyngeal system development"/>
    <property type="evidence" value="ECO:0007669"/>
    <property type="project" value="UniProtKB-ARBA"/>
</dbReference>
<organism evidence="6 7">
    <name type="scientific">Larimichthys crocea</name>
    <name type="common">Large yellow croaker</name>
    <name type="synonym">Pseudosciaena crocea</name>
    <dbReference type="NCBI Taxonomy" id="215358"/>
    <lineage>
        <taxon>Eukaryota</taxon>
        <taxon>Metazoa</taxon>
        <taxon>Chordata</taxon>
        <taxon>Craniata</taxon>
        <taxon>Vertebrata</taxon>
        <taxon>Euteleostomi</taxon>
        <taxon>Actinopterygii</taxon>
        <taxon>Neopterygii</taxon>
        <taxon>Teleostei</taxon>
        <taxon>Neoteleostei</taxon>
        <taxon>Acanthomorphata</taxon>
        <taxon>Eupercaria</taxon>
        <taxon>Sciaenidae</taxon>
        <taxon>Larimichthys</taxon>
    </lineage>
</organism>
<feature type="compositionally biased region" description="Basic and acidic residues" evidence="4">
    <location>
        <begin position="502"/>
        <end position="521"/>
    </location>
</feature>
<dbReference type="InterPro" id="IPR052787">
    <property type="entry name" value="MAVS"/>
</dbReference>
<dbReference type="Pfam" id="PF20871">
    <property type="entry name" value="KCTD1-15_CTD"/>
    <property type="match status" value="1"/>
</dbReference>
<gene>
    <name evidence="6" type="ORF">D5F01_LYC06796</name>
</gene>
<dbReference type="SMART" id="SM00225">
    <property type="entry name" value="BTB"/>
    <property type="match status" value="1"/>
</dbReference>
<dbReference type="Pfam" id="PF12012">
    <property type="entry name" value="DUF3504"/>
    <property type="match status" value="1"/>
</dbReference>
<dbReference type="Pfam" id="PF02214">
    <property type="entry name" value="BTB_2"/>
    <property type="match status" value="1"/>
</dbReference>
<dbReference type="InterPro" id="IPR021893">
    <property type="entry name" value="ZMYM2-like_C"/>
</dbReference>
<evidence type="ECO:0000313" key="6">
    <source>
        <dbReference type="EMBL" id="KAE8293856.1"/>
    </source>
</evidence>
<keyword evidence="2" id="KW-0597">Phosphoprotein</keyword>
<dbReference type="AlphaFoldDB" id="A0A6G0IRJ6"/>
<dbReference type="GO" id="GO:0051260">
    <property type="term" value="P:protein homooligomerization"/>
    <property type="evidence" value="ECO:0007669"/>
    <property type="project" value="InterPro"/>
</dbReference>
<dbReference type="InterPro" id="IPR048599">
    <property type="entry name" value="BTB_POZ_KCTD1"/>
</dbReference>
<feature type="region of interest" description="Disordered" evidence="4">
    <location>
        <begin position="1"/>
        <end position="69"/>
    </location>
</feature>
<evidence type="ECO:0000256" key="4">
    <source>
        <dbReference type="SAM" id="MobiDB-lite"/>
    </source>
</evidence>
<name>A0A6G0IRJ6_LARCR</name>
<evidence type="ECO:0000256" key="3">
    <source>
        <dbReference type="ARBA" id="ARBA00022843"/>
    </source>
</evidence>
<accession>A0A6G0IRJ6</accession>
<sequence>MPASGDTEREQMSCPERSRDEENEEEDEDEIQEVQITGEEEDEESDRDAMELEWESGSTVLDSSGSTAETRAVVMRSMDRGEEEGEADPFSGSIPAGLESHLEGELQRSERNRLSENTRLATRYAVRIFREYLSEKAQSPDFETLDKEALCAVLRSFYAEARSKSGQLYSKSSLISIRSSLNRYLNEPPYCRTLDLTKDPELRSANLTLAAVIRRLEEQGAGPVVQKQAITRSDLRKLYESSVFNTDTPFGLLNKVWFETCMYFCTRGRENQRELEEDSFGLAVDEDGRKFVYFKALGPYHKSRSAAWTKKRPDADEDTLPRMYETGTEQCPYASFVRYVSKRNPLCRAFFQRPRDHCCASDVTWYENKAIGKNLLGTRMQMLSRAAKLSKTYTNHCIGAVSIATLNSIVGAAGSRPTTTTLYVASETVNGHTQSHLQLVIPYLRRVTDSADLKPQLTMAATTINTSATTTTASRASSEEDPDPGAPFAKKLCVRPGTRAESPLERKESETAPTRAKESHIHTQPAVRSPVVVATQDSRGSSSSSMSSQQVVSVSPVSPLGSAGIPTPAKLNKTNAPVHIDVGGHMYTSSLGTLTKYPESRIGRLFDGTEPIVLDSLKQHYFIDRDGPMFRYILNFLRTSKLLIPDDFKDYSLLYEEATFFQLAPLQAELERWRTERECGGVCLECECVVIHVAPELGERISVSAQRAVIEEVFPEVRDVTSNSLNTSWNQDSTHIIRFPLNGYCHLNSVQVLERLQQRGFWITCSCGGGVDSSQFSEYILRREGRAGRHPPNLIRIKQEVMD</sequence>
<dbReference type="PANTHER" id="PTHR21446">
    <property type="entry name" value="DUF3504 DOMAIN-CONTAINING PROTEIN"/>
    <property type="match status" value="1"/>
</dbReference>
<feature type="domain" description="BTB" evidence="5">
    <location>
        <begin position="576"/>
        <end position="678"/>
    </location>
</feature>
<keyword evidence="7" id="KW-1185">Reference proteome</keyword>
<dbReference type="InterPro" id="IPR048595">
    <property type="entry name" value="KCTD1-15-like_C"/>
</dbReference>
<dbReference type="SUPFAM" id="SSF54695">
    <property type="entry name" value="POZ domain"/>
    <property type="match status" value="1"/>
</dbReference>
<dbReference type="Proteomes" id="UP000424527">
    <property type="component" value="Unassembled WGS sequence"/>
</dbReference>
<dbReference type="GO" id="GO:0060070">
    <property type="term" value="P:canonical Wnt signaling pathway"/>
    <property type="evidence" value="ECO:0007669"/>
    <property type="project" value="UniProtKB-ARBA"/>
</dbReference>
<feature type="region of interest" description="Disordered" evidence="4">
    <location>
        <begin position="464"/>
        <end position="551"/>
    </location>
</feature>
<feature type="compositionally biased region" description="Polar residues" evidence="4">
    <location>
        <begin position="56"/>
        <end position="69"/>
    </location>
</feature>
<dbReference type="GO" id="GO:0014033">
    <property type="term" value="P:neural crest cell differentiation"/>
    <property type="evidence" value="ECO:0007669"/>
    <property type="project" value="UniProtKB-ARBA"/>
</dbReference>
<dbReference type="PANTHER" id="PTHR21446:SF12">
    <property type="entry name" value="POTASSIUM CHANNEL TETRAMERIZATION DOMAIN CONTAINING 1"/>
    <property type="match status" value="1"/>
</dbReference>